<name>H5TAD7_9ALTE</name>
<dbReference type="Pfam" id="PF00149">
    <property type="entry name" value="Metallophos"/>
    <property type="match status" value="1"/>
</dbReference>
<dbReference type="InterPro" id="IPR004843">
    <property type="entry name" value="Calcineurin-like_PHP"/>
</dbReference>
<dbReference type="InterPro" id="IPR029052">
    <property type="entry name" value="Metallo-depent_PP-like"/>
</dbReference>
<dbReference type="GO" id="GO:0005737">
    <property type="term" value="C:cytoplasm"/>
    <property type="evidence" value="ECO:0007669"/>
    <property type="project" value="TreeGrafter"/>
</dbReference>
<evidence type="ECO:0000313" key="3">
    <source>
        <dbReference type="Proteomes" id="UP000053586"/>
    </source>
</evidence>
<dbReference type="GO" id="GO:0016791">
    <property type="term" value="F:phosphatase activity"/>
    <property type="evidence" value="ECO:0007669"/>
    <property type="project" value="TreeGrafter"/>
</dbReference>
<dbReference type="SUPFAM" id="SSF56300">
    <property type="entry name" value="Metallo-dependent phosphatases"/>
    <property type="match status" value="1"/>
</dbReference>
<feature type="domain" description="Calcineurin-like phosphoesterase" evidence="1">
    <location>
        <begin position="5"/>
        <end position="167"/>
    </location>
</feature>
<accession>H5TAD7</accession>
<reference evidence="2 3" key="1">
    <citation type="journal article" date="2012" name="J. Bacteriol.">
        <title>Genome sequence of proteorhodopsin-containing sea ice bacterium Glaciecola punicea ACAM 611T.</title>
        <authorList>
            <person name="Qin Q.-L."/>
            <person name="Xie B.-B."/>
            <person name="Shu Y.-L."/>
            <person name="Rong J.-C."/>
            <person name="Zhao D.-L."/>
            <person name="Zhang X.-Y."/>
            <person name="Chen X.-L."/>
            <person name="Zhou B.-C."/>
            <person name="Zhanga Y.-Z."/>
        </authorList>
    </citation>
    <scope>NUCLEOTIDE SEQUENCE [LARGE SCALE GENOMIC DNA]</scope>
    <source>
        <strain evidence="2 3">ACAM 611</strain>
    </source>
</reference>
<dbReference type="STRING" id="56804.BAE46_02185"/>
<reference evidence="2 3" key="2">
    <citation type="journal article" date="2017" name="Antonie Van Leeuwenhoek">
        <title>Rhizobium rhizosphaerae sp. nov., a novel species isolated from rice rhizosphere.</title>
        <authorList>
            <person name="Zhao J.J."/>
            <person name="Zhang J."/>
            <person name="Zhang R.J."/>
            <person name="Zhang C.W."/>
            <person name="Yin H.Q."/>
            <person name="Zhang X.X."/>
        </authorList>
    </citation>
    <scope>NUCLEOTIDE SEQUENCE [LARGE SCALE GENOMIC DNA]</scope>
    <source>
        <strain evidence="2 3">ACAM 611</strain>
    </source>
</reference>
<dbReference type="OrthoDB" id="9807890at2"/>
<gene>
    <name evidence="2" type="ORF">GPUN_1135</name>
</gene>
<protein>
    <recommendedName>
        <fullName evidence="1">Calcineurin-like phosphoesterase domain-containing protein</fullName>
    </recommendedName>
</protein>
<dbReference type="Proteomes" id="UP000053586">
    <property type="component" value="Unassembled WGS sequence"/>
</dbReference>
<dbReference type="RefSeq" id="WP_006004188.1">
    <property type="nucleotide sequence ID" value="NZ_BAET01000008.1"/>
</dbReference>
<dbReference type="AlphaFoldDB" id="H5TAD7"/>
<organism evidence="2 3">
    <name type="scientific">Glaciecola punicea ACAM 611</name>
    <dbReference type="NCBI Taxonomy" id="1121923"/>
    <lineage>
        <taxon>Bacteria</taxon>
        <taxon>Pseudomonadati</taxon>
        <taxon>Pseudomonadota</taxon>
        <taxon>Gammaproteobacteria</taxon>
        <taxon>Alteromonadales</taxon>
        <taxon>Alteromonadaceae</taxon>
        <taxon>Glaciecola</taxon>
    </lineage>
</organism>
<dbReference type="eggNOG" id="COG0639">
    <property type="taxonomic scope" value="Bacteria"/>
</dbReference>
<dbReference type="PANTHER" id="PTHR42850:SF7">
    <property type="entry name" value="BIS(5'-NUCLEOSYL)-TETRAPHOSPHATASE PRPE [ASYMMETRICAL]"/>
    <property type="match status" value="1"/>
</dbReference>
<sequence length="303" mass="34933">MYDLVGDIHGFSEPFVVLLKKLGYAEIEGVWQHPTRILISLGDLVDRGPGQKEVVDILKNMQQNGKAIVIMGNHEFYAIGWHLKGSNGKPLRPHSDKNYSEHRAFLEQASHGSPWYVDAIDWFKTLPLFFENDSIRCIHAAWHEDHLLRLKEYTHENGVIKDEVWRDPSAVELRFYKSLEYCLNGPKIDLPKGAFFIDSNNRKRSKVRLKWWDLTENPTYRSACTSVPNPQQLPDEPIALSSLPMIHGNKPIFFGHYWMQGTPELMKDNIACLDWSVVQKDGCLAAYRFDGEQVLDTNKLVWV</sequence>
<dbReference type="PANTHER" id="PTHR42850">
    <property type="entry name" value="METALLOPHOSPHOESTERASE"/>
    <property type="match status" value="1"/>
</dbReference>
<keyword evidence="3" id="KW-1185">Reference proteome</keyword>
<evidence type="ECO:0000259" key="1">
    <source>
        <dbReference type="Pfam" id="PF00149"/>
    </source>
</evidence>
<dbReference type="EMBL" id="BAET01000008">
    <property type="protein sequence ID" value="GAB55264.1"/>
    <property type="molecule type" value="Genomic_DNA"/>
</dbReference>
<dbReference type="InterPro" id="IPR050126">
    <property type="entry name" value="Ap4A_hydrolase"/>
</dbReference>
<comment type="caution">
    <text evidence="2">The sequence shown here is derived from an EMBL/GenBank/DDBJ whole genome shotgun (WGS) entry which is preliminary data.</text>
</comment>
<evidence type="ECO:0000313" key="2">
    <source>
        <dbReference type="EMBL" id="GAB55264.1"/>
    </source>
</evidence>
<dbReference type="Gene3D" id="3.60.21.10">
    <property type="match status" value="1"/>
</dbReference>
<proteinExistence type="predicted"/>